<organism evidence="3 4">
    <name type="scientific">Platanthera guangdongensis</name>
    <dbReference type="NCBI Taxonomy" id="2320717"/>
    <lineage>
        <taxon>Eukaryota</taxon>
        <taxon>Viridiplantae</taxon>
        <taxon>Streptophyta</taxon>
        <taxon>Embryophyta</taxon>
        <taxon>Tracheophyta</taxon>
        <taxon>Spermatophyta</taxon>
        <taxon>Magnoliopsida</taxon>
        <taxon>Liliopsida</taxon>
        <taxon>Asparagales</taxon>
        <taxon>Orchidaceae</taxon>
        <taxon>Orchidoideae</taxon>
        <taxon>Orchideae</taxon>
        <taxon>Orchidinae</taxon>
        <taxon>Platanthera</taxon>
    </lineage>
</organism>
<gene>
    <name evidence="3" type="ORF">KSP40_PGU004364</name>
</gene>
<reference evidence="3 4" key="1">
    <citation type="journal article" date="2022" name="Nat. Plants">
        <title>Genomes of leafy and leafless Platanthera orchids illuminate the evolution of mycoheterotrophy.</title>
        <authorList>
            <person name="Li M.H."/>
            <person name="Liu K.W."/>
            <person name="Li Z."/>
            <person name="Lu H.C."/>
            <person name="Ye Q.L."/>
            <person name="Zhang D."/>
            <person name="Wang J.Y."/>
            <person name="Li Y.F."/>
            <person name="Zhong Z.M."/>
            <person name="Liu X."/>
            <person name="Yu X."/>
            <person name="Liu D.K."/>
            <person name="Tu X.D."/>
            <person name="Liu B."/>
            <person name="Hao Y."/>
            <person name="Liao X.Y."/>
            <person name="Jiang Y.T."/>
            <person name="Sun W.H."/>
            <person name="Chen J."/>
            <person name="Chen Y.Q."/>
            <person name="Ai Y."/>
            <person name="Zhai J.W."/>
            <person name="Wu S.S."/>
            <person name="Zhou Z."/>
            <person name="Hsiao Y.Y."/>
            <person name="Wu W.L."/>
            <person name="Chen Y.Y."/>
            <person name="Lin Y.F."/>
            <person name="Hsu J.L."/>
            <person name="Li C.Y."/>
            <person name="Wang Z.W."/>
            <person name="Zhao X."/>
            <person name="Zhong W.Y."/>
            <person name="Ma X.K."/>
            <person name="Ma L."/>
            <person name="Huang J."/>
            <person name="Chen G.Z."/>
            <person name="Huang M.Z."/>
            <person name="Huang L."/>
            <person name="Peng D.H."/>
            <person name="Luo Y.B."/>
            <person name="Zou S.Q."/>
            <person name="Chen S.P."/>
            <person name="Lan S."/>
            <person name="Tsai W.C."/>
            <person name="Van de Peer Y."/>
            <person name="Liu Z.J."/>
        </authorList>
    </citation>
    <scope>NUCLEOTIDE SEQUENCE [LARGE SCALE GENOMIC DNA]</scope>
    <source>
        <strain evidence="3">Lor288</strain>
    </source>
</reference>
<accession>A0ABR2MTT6</accession>
<dbReference type="EMBL" id="JBBWWR010000005">
    <property type="protein sequence ID" value="KAK8967267.1"/>
    <property type="molecule type" value="Genomic_DNA"/>
</dbReference>
<evidence type="ECO:0000259" key="2">
    <source>
        <dbReference type="Pfam" id="PF23218"/>
    </source>
</evidence>
<protein>
    <recommendedName>
        <fullName evidence="2">AIR9 PH-like domain-containing protein</fullName>
    </recommendedName>
</protein>
<proteinExistence type="predicted"/>
<feature type="domain" description="AIR9 PH-like" evidence="2">
    <location>
        <begin position="17"/>
        <end position="45"/>
    </location>
</feature>
<evidence type="ECO:0000313" key="4">
    <source>
        <dbReference type="Proteomes" id="UP001412067"/>
    </source>
</evidence>
<keyword evidence="1" id="KW-1133">Transmembrane helix</keyword>
<sequence length="78" mass="8756">MTYELYASCSGSADVAKVVIYRNDQHRFKIVVDCEDEVDLMRSSSCVATFSLGIPIGTLIFILAIYLQLYILGLILEF</sequence>
<dbReference type="Proteomes" id="UP001412067">
    <property type="component" value="Unassembled WGS sequence"/>
</dbReference>
<evidence type="ECO:0000313" key="3">
    <source>
        <dbReference type="EMBL" id="KAK8967267.1"/>
    </source>
</evidence>
<dbReference type="Pfam" id="PF23218">
    <property type="entry name" value="PH_AIR9"/>
    <property type="match status" value="1"/>
</dbReference>
<feature type="transmembrane region" description="Helical" evidence="1">
    <location>
        <begin position="50"/>
        <end position="76"/>
    </location>
</feature>
<keyword evidence="1" id="KW-0812">Transmembrane</keyword>
<dbReference type="InterPro" id="IPR056287">
    <property type="entry name" value="PH_AIR9"/>
</dbReference>
<evidence type="ECO:0000256" key="1">
    <source>
        <dbReference type="SAM" id="Phobius"/>
    </source>
</evidence>
<keyword evidence="4" id="KW-1185">Reference proteome</keyword>
<name>A0ABR2MTT6_9ASPA</name>
<keyword evidence="1" id="KW-0472">Membrane</keyword>
<comment type="caution">
    <text evidence="3">The sequence shown here is derived from an EMBL/GenBank/DDBJ whole genome shotgun (WGS) entry which is preliminary data.</text>
</comment>